<evidence type="ECO:0008006" key="6">
    <source>
        <dbReference type="Google" id="ProtNLM"/>
    </source>
</evidence>
<organism evidence="4 5">
    <name type="scientific">Lunasporangiospora selenospora</name>
    <dbReference type="NCBI Taxonomy" id="979761"/>
    <lineage>
        <taxon>Eukaryota</taxon>
        <taxon>Fungi</taxon>
        <taxon>Fungi incertae sedis</taxon>
        <taxon>Mucoromycota</taxon>
        <taxon>Mortierellomycotina</taxon>
        <taxon>Mortierellomycetes</taxon>
        <taxon>Mortierellales</taxon>
        <taxon>Mortierellaceae</taxon>
        <taxon>Lunasporangiospora</taxon>
    </lineage>
</organism>
<dbReference type="GO" id="GO:0005886">
    <property type="term" value="C:plasma membrane"/>
    <property type="evidence" value="ECO:0007669"/>
    <property type="project" value="TreeGrafter"/>
</dbReference>
<sequence>MAILDFSKDSQKSIGLHFHTQQIGPEGQPLYFHTPETPAVIRGHVEFRTVKETNGSDIGLNFTARAESKWTENYGQTTVSYHELEVMQEKTWDIKLNRTKPSTIAPGVTRYEFEVQLDPGLPATVRGRRGWFHYRFKAHIKRDFPRRDMAIKQCVWVYSSCLSSVSPTEPKLFKEIWNDALPYSISLPNTVLYQGQTIPMTVTFEPFLNNSILYGQELIIDSAVVKLKQYTALYEHGKIIDKKRTEKKTVINLPVLDVWPQTNQGFSKTIMVEIPGAIALAASFHSKAVIKTHCLKLIMKVRTGTIAAAEAKELRTEIDVTITAPRPEHLNNPSYGVLQNAAPPPYQIIDDSDDDGALPRHSTSSSVPAYEYHQDVKHPMGPQ</sequence>
<evidence type="ECO:0000256" key="1">
    <source>
        <dbReference type="SAM" id="MobiDB-lite"/>
    </source>
</evidence>
<dbReference type="GO" id="GO:0031625">
    <property type="term" value="F:ubiquitin protein ligase binding"/>
    <property type="evidence" value="ECO:0007669"/>
    <property type="project" value="TreeGrafter"/>
</dbReference>
<accession>A0A9P6KIY5</accession>
<comment type="caution">
    <text evidence="4">The sequence shown here is derived from an EMBL/GenBank/DDBJ whole genome shotgun (WGS) entry which is preliminary data.</text>
</comment>
<gene>
    <name evidence="4" type="ORF">BGW38_004712</name>
</gene>
<feature type="domain" description="Arrestin C-terminal-like" evidence="3">
    <location>
        <begin position="177"/>
        <end position="325"/>
    </location>
</feature>
<dbReference type="PANTHER" id="PTHR11188:SF17">
    <property type="entry name" value="FI21816P1"/>
    <property type="match status" value="1"/>
</dbReference>
<dbReference type="SUPFAM" id="SSF81296">
    <property type="entry name" value="E set domains"/>
    <property type="match status" value="1"/>
</dbReference>
<dbReference type="AlphaFoldDB" id="A0A9P6KIY5"/>
<dbReference type="InterPro" id="IPR014756">
    <property type="entry name" value="Ig_E-set"/>
</dbReference>
<dbReference type="OrthoDB" id="2333384at2759"/>
<name>A0A9P6KIY5_9FUNG</name>
<feature type="compositionally biased region" description="Basic and acidic residues" evidence="1">
    <location>
        <begin position="372"/>
        <end position="383"/>
    </location>
</feature>
<feature type="region of interest" description="Disordered" evidence="1">
    <location>
        <begin position="329"/>
        <end position="383"/>
    </location>
</feature>
<evidence type="ECO:0000259" key="2">
    <source>
        <dbReference type="Pfam" id="PF00339"/>
    </source>
</evidence>
<dbReference type="GO" id="GO:0005829">
    <property type="term" value="C:cytosol"/>
    <property type="evidence" value="ECO:0007669"/>
    <property type="project" value="TreeGrafter"/>
</dbReference>
<reference evidence="4" key="1">
    <citation type="journal article" date="2020" name="Fungal Divers.">
        <title>Resolving the Mortierellaceae phylogeny through synthesis of multi-gene phylogenetics and phylogenomics.</title>
        <authorList>
            <person name="Vandepol N."/>
            <person name="Liber J."/>
            <person name="Desiro A."/>
            <person name="Na H."/>
            <person name="Kennedy M."/>
            <person name="Barry K."/>
            <person name="Grigoriev I.V."/>
            <person name="Miller A.N."/>
            <person name="O'Donnell K."/>
            <person name="Stajich J.E."/>
            <person name="Bonito G."/>
        </authorList>
    </citation>
    <scope>NUCLEOTIDE SEQUENCE</scope>
    <source>
        <strain evidence="4">KOD1015</strain>
    </source>
</reference>
<dbReference type="GO" id="GO:0070086">
    <property type="term" value="P:ubiquitin-dependent endocytosis"/>
    <property type="evidence" value="ECO:0007669"/>
    <property type="project" value="TreeGrafter"/>
</dbReference>
<dbReference type="Gene3D" id="2.60.40.640">
    <property type="match status" value="1"/>
</dbReference>
<dbReference type="Pfam" id="PF00339">
    <property type="entry name" value="Arrestin_N"/>
    <property type="match status" value="1"/>
</dbReference>
<evidence type="ECO:0000259" key="3">
    <source>
        <dbReference type="Pfam" id="PF02752"/>
    </source>
</evidence>
<dbReference type="Proteomes" id="UP000780801">
    <property type="component" value="Unassembled WGS sequence"/>
</dbReference>
<dbReference type="InterPro" id="IPR050357">
    <property type="entry name" value="Arrestin_domain-protein"/>
</dbReference>
<dbReference type="InterPro" id="IPR011021">
    <property type="entry name" value="Arrestin-like_N"/>
</dbReference>
<keyword evidence="5" id="KW-1185">Reference proteome</keyword>
<feature type="domain" description="Arrestin-like N-terminal" evidence="2">
    <location>
        <begin position="40"/>
        <end position="157"/>
    </location>
</feature>
<protein>
    <recommendedName>
        <fullName evidence="6">Arrestin C-terminal-like domain-containing protein</fullName>
    </recommendedName>
</protein>
<evidence type="ECO:0000313" key="4">
    <source>
        <dbReference type="EMBL" id="KAF9586452.1"/>
    </source>
</evidence>
<proteinExistence type="predicted"/>
<dbReference type="PANTHER" id="PTHR11188">
    <property type="entry name" value="ARRESTIN DOMAIN CONTAINING PROTEIN"/>
    <property type="match status" value="1"/>
</dbReference>
<dbReference type="Pfam" id="PF02752">
    <property type="entry name" value="Arrestin_C"/>
    <property type="match status" value="1"/>
</dbReference>
<dbReference type="EMBL" id="JAABOA010000030">
    <property type="protein sequence ID" value="KAF9586452.1"/>
    <property type="molecule type" value="Genomic_DNA"/>
</dbReference>
<dbReference type="InterPro" id="IPR011022">
    <property type="entry name" value="Arrestin_C-like"/>
</dbReference>
<evidence type="ECO:0000313" key="5">
    <source>
        <dbReference type="Proteomes" id="UP000780801"/>
    </source>
</evidence>
<dbReference type="GO" id="GO:0030674">
    <property type="term" value="F:protein-macromolecule adaptor activity"/>
    <property type="evidence" value="ECO:0007669"/>
    <property type="project" value="TreeGrafter"/>
</dbReference>
<dbReference type="InterPro" id="IPR014752">
    <property type="entry name" value="Arrestin-like_C"/>
</dbReference>